<keyword evidence="5" id="KW-0255">Endonuclease</keyword>
<dbReference type="SUPFAM" id="SSF54060">
    <property type="entry name" value="His-Me finger endonucleases"/>
    <property type="match status" value="1"/>
</dbReference>
<keyword evidence="2" id="KW-0540">Nuclease</keyword>
<feature type="chain" id="PRO_5040917217" evidence="4">
    <location>
        <begin position="21"/>
        <end position="317"/>
    </location>
</feature>
<evidence type="ECO:0000256" key="1">
    <source>
        <dbReference type="ARBA" id="ARBA00006429"/>
    </source>
</evidence>
<dbReference type="Proteomes" id="UP001139682">
    <property type="component" value="Unassembled WGS sequence"/>
</dbReference>
<dbReference type="PANTHER" id="PTHR33607:SF2">
    <property type="entry name" value="ENDONUCLEASE-1"/>
    <property type="match status" value="1"/>
</dbReference>
<dbReference type="InterPro" id="IPR035451">
    <property type="entry name" value="Ada-like_dom_sf"/>
</dbReference>
<comment type="similarity">
    <text evidence="1">Belongs to the EndA/NucM nuclease family.</text>
</comment>
<protein>
    <submittedName>
        <fullName evidence="5">Endonuclease</fullName>
    </submittedName>
</protein>
<reference evidence="5" key="1">
    <citation type="submission" date="2022-03" db="EMBL/GenBank/DDBJ databases">
        <title>Pseudomonas marianensis sp. nov., a marine bacterium isolated from deep-sea sediments of the Mariana Trench.</title>
        <authorList>
            <person name="Wei Y."/>
        </authorList>
    </citation>
    <scope>NUCLEOTIDE SEQUENCE</scope>
    <source>
        <strain evidence="5">PS1</strain>
    </source>
</reference>
<dbReference type="PANTHER" id="PTHR33607">
    <property type="entry name" value="ENDONUCLEASE-1"/>
    <property type="match status" value="1"/>
</dbReference>
<sequence>MKRLIVASLATLVITSLALAEPPSTFTAAKAIAKNKVFYDQASTGLGDLYCGCAWKWVGKSGGRIDAASCGYDTRAQQTRAERIEWEHIVPAWIFGHQRQCWQNGGRKHCVADDPVFRAMEADLFNLYPSVGEVNGDRSNYQYGLVAGGAALYGACTTRVDFKARSAEPRDEVKGLVARSTFYMYDRYGLTMSRQQQQLLMAWDRQHPVSTWEREWDSRTAKVMGHHNPFITGERAWTLGHKPLREGLVSLLPTKIAAPPSAKAVARDVIIGNRNSRLYHLPQDCPSYAKVAPKNQEIFSNESAAIAAGYRKAGNCR</sequence>
<evidence type="ECO:0000256" key="4">
    <source>
        <dbReference type="SAM" id="SignalP"/>
    </source>
</evidence>
<dbReference type="EMBL" id="JALGRD010000020">
    <property type="protein sequence ID" value="MCJ0976006.1"/>
    <property type="molecule type" value="Genomic_DNA"/>
</dbReference>
<dbReference type="Gene3D" id="3.40.10.10">
    <property type="entry name" value="DNA Methylphosphotriester Repair Domain"/>
    <property type="match status" value="1"/>
</dbReference>
<dbReference type="GO" id="GO:0016787">
    <property type="term" value="F:hydrolase activity"/>
    <property type="evidence" value="ECO:0007669"/>
    <property type="project" value="UniProtKB-KW"/>
</dbReference>
<evidence type="ECO:0000313" key="6">
    <source>
        <dbReference type="Proteomes" id="UP001139682"/>
    </source>
</evidence>
<dbReference type="GO" id="GO:0004519">
    <property type="term" value="F:endonuclease activity"/>
    <property type="evidence" value="ECO:0007669"/>
    <property type="project" value="UniProtKB-KW"/>
</dbReference>
<dbReference type="Pfam" id="PF04231">
    <property type="entry name" value="Endonuclease_1"/>
    <property type="match status" value="1"/>
</dbReference>
<accession>A0A9X1W6H6</accession>
<keyword evidence="6" id="KW-1185">Reference proteome</keyword>
<name>A0A9X1W6H6_9GAMM</name>
<dbReference type="InterPro" id="IPR007346">
    <property type="entry name" value="Endonuclease-I"/>
</dbReference>
<evidence type="ECO:0000313" key="5">
    <source>
        <dbReference type="EMBL" id="MCJ0976006.1"/>
    </source>
</evidence>
<dbReference type="InterPro" id="IPR044925">
    <property type="entry name" value="His-Me_finger_sf"/>
</dbReference>
<proteinExistence type="inferred from homology"/>
<dbReference type="AlphaFoldDB" id="A0A9X1W6H6"/>
<comment type="caution">
    <text evidence="5">The sequence shown here is derived from an EMBL/GenBank/DDBJ whole genome shotgun (WGS) entry which is preliminary data.</text>
</comment>
<organism evidence="5 6">
    <name type="scientific">Stutzerimonas marianensis</name>
    <dbReference type="NCBI Taxonomy" id="2929513"/>
    <lineage>
        <taxon>Bacteria</taxon>
        <taxon>Pseudomonadati</taxon>
        <taxon>Pseudomonadota</taxon>
        <taxon>Gammaproteobacteria</taxon>
        <taxon>Pseudomonadales</taxon>
        <taxon>Pseudomonadaceae</taxon>
        <taxon>Stutzerimonas</taxon>
    </lineage>
</organism>
<gene>
    <name evidence="5" type="ORF">MST27_21845</name>
</gene>
<evidence type="ECO:0000256" key="2">
    <source>
        <dbReference type="ARBA" id="ARBA00022722"/>
    </source>
</evidence>
<evidence type="ECO:0000256" key="3">
    <source>
        <dbReference type="ARBA" id="ARBA00022801"/>
    </source>
</evidence>
<feature type="signal peptide" evidence="4">
    <location>
        <begin position="1"/>
        <end position="20"/>
    </location>
</feature>
<keyword evidence="4" id="KW-0732">Signal</keyword>
<keyword evidence="3" id="KW-0378">Hydrolase</keyword>
<dbReference type="RefSeq" id="WP_243607975.1">
    <property type="nucleotide sequence ID" value="NZ_JALGRD010000020.1"/>
</dbReference>
<dbReference type="SUPFAM" id="SSF57884">
    <property type="entry name" value="Ada DNA repair protein, N-terminal domain (N-Ada 10)"/>
    <property type="match status" value="1"/>
</dbReference>